<evidence type="ECO:0000313" key="1">
    <source>
        <dbReference type="EMBL" id="MFK4271483.1"/>
    </source>
</evidence>
<protein>
    <submittedName>
        <fullName evidence="1">Uncharacterized protein</fullName>
    </submittedName>
</protein>
<reference evidence="1 2" key="1">
    <citation type="submission" date="2024-11" db="EMBL/GenBank/DDBJ databases">
        <title>The Natural Products Discovery Center: Release of the First 8490 Sequenced Strains for Exploring Actinobacteria Biosynthetic Diversity.</title>
        <authorList>
            <person name="Kalkreuter E."/>
            <person name="Kautsar S.A."/>
            <person name="Yang D."/>
            <person name="Bader C.D."/>
            <person name="Teijaro C.N."/>
            <person name="Fluegel L."/>
            <person name="Davis C.M."/>
            <person name="Simpson J.R."/>
            <person name="Lauterbach L."/>
            <person name="Steele A.D."/>
            <person name="Gui C."/>
            <person name="Meng S."/>
            <person name="Li G."/>
            <person name="Viehrig K."/>
            <person name="Ye F."/>
            <person name="Su P."/>
            <person name="Kiefer A.F."/>
            <person name="Nichols A."/>
            <person name="Cepeda A.J."/>
            <person name="Yan W."/>
            <person name="Fan B."/>
            <person name="Jiang Y."/>
            <person name="Adhikari A."/>
            <person name="Zheng C.-J."/>
            <person name="Schuster L."/>
            <person name="Cowan T.M."/>
            <person name="Smanski M.J."/>
            <person name="Chevrette M.G."/>
            <person name="De Carvalho L.P.S."/>
            <person name="Shen B."/>
        </authorList>
    </citation>
    <scope>NUCLEOTIDE SEQUENCE [LARGE SCALE GENOMIC DNA]</scope>
    <source>
        <strain evidence="1 2">NPDC020863</strain>
    </source>
</reference>
<proteinExistence type="predicted"/>
<dbReference type="EMBL" id="JBJDQH010000018">
    <property type="protein sequence ID" value="MFK4271483.1"/>
    <property type="molecule type" value="Genomic_DNA"/>
</dbReference>
<dbReference type="Proteomes" id="UP001620295">
    <property type="component" value="Unassembled WGS sequence"/>
</dbReference>
<evidence type="ECO:0000313" key="2">
    <source>
        <dbReference type="Proteomes" id="UP001620295"/>
    </source>
</evidence>
<sequence length="45" mass="4946">MCLLFSKGVIDKFVTPRNTGATMDDGPPVFVGMQIAVTRKLHKPQ</sequence>
<dbReference type="RefSeq" id="WP_358647684.1">
    <property type="nucleotide sequence ID" value="NZ_JBFAEV010000077.1"/>
</dbReference>
<keyword evidence="2" id="KW-1185">Reference proteome</keyword>
<name>A0ABW8M0V3_9ACTN</name>
<organism evidence="1 2">
    <name type="scientific">Streptomyces milbemycinicus</name>
    <dbReference type="NCBI Taxonomy" id="476552"/>
    <lineage>
        <taxon>Bacteria</taxon>
        <taxon>Bacillati</taxon>
        <taxon>Actinomycetota</taxon>
        <taxon>Actinomycetes</taxon>
        <taxon>Kitasatosporales</taxon>
        <taxon>Streptomycetaceae</taxon>
        <taxon>Streptomyces</taxon>
    </lineage>
</organism>
<accession>A0ABW8M0V3</accession>
<comment type="caution">
    <text evidence="1">The sequence shown here is derived from an EMBL/GenBank/DDBJ whole genome shotgun (WGS) entry which is preliminary data.</text>
</comment>
<gene>
    <name evidence="1" type="ORF">ACI2L5_42240</name>
</gene>